<accession>A0A438I907</accession>
<dbReference type="FunFam" id="1.10.630.10:FF:000054">
    <property type="entry name" value="Cytochrome P450 84A1"/>
    <property type="match status" value="1"/>
</dbReference>
<dbReference type="InterPro" id="IPR001128">
    <property type="entry name" value="Cyt_P450"/>
</dbReference>
<evidence type="ECO:0000256" key="6">
    <source>
        <dbReference type="ARBA" id="ARBA00023002"/>
    </source>
</evidence>
<name>A0A438I907_VITVI</name>
<evidence type="ECO:0000256" key="2">
    <source>
        <dbReference type="ARBA" id="ARBA00022617"/>
    </source>
</evidence>
<dbReference type="GO" id="GO:0016020">
    <property type="term" value="C:membrane"/>
    <property type="evidence" value="ECO:0007669"/>
    <property type="project" value="UniProtKB-SubCell"/>
</dbReference>
<proteinExistence type="inferred from homology"/>
<keyword evidence="2 9" id="KW-0349">Heme</keyword>
<evidence type="ECO:0000313" key="12">
    <source>
        <dbReference type="EMBL" id="RVW93180.1"/>
    </source>
</evidence>
<comment type="similarity">
    <text evidence="10">Belongs to the cytochrome P450 family.</text>
</comment>
<organism evidence="12 13">
    <name type="scientific">Vitis vinifera</name>
    <name type="common">Grape</name>
    <dbReference type="NCBI Taxonomy" id="29760"/>
    <lineage>
        <taxon>Eukaryota</taxon>
        <taxon>Viridiplantae</taxon>
        <taxon>Streptophyta</taxon>
        <taxon>Embryophyta</taxon>
        <taxon>Tracheophyta</taxon>
        <taxon>Spermatophyta</taxon>
        <taxon>Magnoliopsida</taxon>
        <taxon>eudicotyledons</taxon>
        <taxon>Gunneridae</taxon>
        <taxon>Pentapetalae</taxon>
        <taxon>rosids</taxon>
        <taxon>Vitales</taxon>
        <taxon>Vitaceae</taxon>
        <taxon>Viteae</taxon>
        <taxon>Vitis</taxon>
    </lineage>
</organism>
<dbReference type="GO" id="GO:0016705">
    <property type="term" value="F:oxidoreductase activity, acting on paired donors, with incorporation or reduction of molecular oxygen"/>
    <property type="evidence" value="ECO:0007669"/>
    <property type="project" value="InterPro"/>
</dbReference>
<evidence type="ECO:0000256" key="5">
    <source>
        <dbReference type="ARBA" id="ARBA00022989"/>
    </source>
</evidence>
<dbReference type="Gene3D" id="1.10.630.10">
    <property type="entry name" value="Cytochrome P450"/>
    <property type="match status" value="1"/>
</dbReference>
<keyword evidence="3 11" id="KW-0812">Transmembrane</keyword>
<evidence type="ECO:0000256" key="1">
    <source>
        <dbReference type="ARBA" id="ARBA00004167"/>
    </source>
</evidence>
<dbReference type="PANTHER" id="PTHR47945:SF6">
    <property type="entry name" value="FERULATE 5-HYDROXYLASE"/>
    <property type="match status" value="1"/>
</dbReference>
<evidence type="ECO:0000256" key="9">
    <source>
        <dbReference type="PIRSR" id="PIRSR602401-1"/>
    </source>
</evidence>
<keyword evidence="10" id="KW-0503">Monooxygenase</keyword>
<dbReference type="GO" id="GO:0020037">
    <property type="term" value="F:heme binding"/>
    <property type="evidence" value="ECO:0007669"/>
    <property type="project" value="InterPro"/>
</dbReference>
<keyword evidence="8 11" id="KW-0472">Membrane</keyword>
<protein>
    <submittedName>
        <fullName evidence="12">Cytochrome P450 84A1</fullName>
    </submittedName>
</protein>
<dbReference type="InterPro" id="IPR053062">
    <property type="entry name" value="CYP450_84A"/>
</dbReference>
<dbReference type="InterPro" id="IPR017972">
    <property type="entry name" value="Cyt_P450_CS"/>
</dbReference>
<dbReference type="PROSITE" id="PS00086">
    <property type="entry name" value="CYTOCHROME_P450"/>
    <property type="match status" value="1"/>
</dbReference>
<evidence type="ECO:0000256" key="10">
    <source>
        <dbReference type="RuleBase" id="RU000461"/>
    </source>
</evidence>
<dbReference type="PANTHER" id="PTHR47945">
    <property type="entry name" value="CYTOCHROME P450 84A1-RELATED"/>
    <property type="match status" value="1"/>
</dbReference>
<dbReference type="PRINTS" id="PR00385">
    <property type="entry name" value="P450"/>
</dbReference>
<comment type="cofactor">
    <cofactor evidence="9">
        <name>heme</name>
        <dbReference type="ChEBI" id="CHEBI:30413"/>
    </cofactor>
</comment>
<dbReference type="SUPFAM" id="SSF48264">
    <property type="entry name" value="Cytochrome P450"/>
    <property type="match status" value="1"/>
</dbReference>
<dbReference type="PRINTS" id="PR00463">
    <property type="entry name" value="EP450I"/>
</dbReference>
<dbReference type="EMBL" id="QGNW01000130">
    <property type="protein sequence ID" value="RVW93180.1"/>
    <property type="molecule type" value="Genomic_DNA"/>
</dbReference>
<evidence type="ECO:0000256" key="4">
    <source>
        <dbReference type="ARBA" id="ARBA00022723"/>
    </source>
</evidence>
<keyword evidence="7 9" id="KW-0408">Iron</keyword>
<evidence type="ECO:0000313" key="13">
    <source>
        <dbReference type="Proteomes" id="UP000288805"/>
    </source>
</evidence>
<dbReference type="AlphaFoldDB" id="A0A438I907"/>
<gene>
    <name evidence="12" type="primary">CYP84A1_4</name>
    <name evidence="12" type="ORF">CK203_022369</name>
</gene>
<feature type="transmembrane region" description="Helical" evidence="11">
    <location>
        <begin position="28"/>
        <end position="48"/>
    </location>
</feature>
<evidence type="ECO:0000256" key="7">
    <source>
        <dbReference type="ARBA" id="ARBA00023004"/>
    </source>
</evidence>
<keyword evidence="6 10" id="KW-0560">Oxidoreductase</keyword>
<dbReference type="Proteomes" id="UP000288805">
    <property type="component" value="Unassembled WGS sequence"/>
</dbReference>
<evidence type="ECO:0000256" key="3">
    <source>
        <dbReference type="ARBA" id="ARBA00022692"/>
    </source>
</evidence>
<dbReference type="CDD" id="cd11072">
    <property type="entry name" value="CYP71-like"/>
    <property type="match status" value="1"/>
</dbReference>
<evidence type="ECO:0000256" key="11">
    <source>
        <dbReference type="SAM" id="Phobius"/>
    </source>
</evidence>
<keyword evidence="4 9" id="KW-0479">Metal-binding</keyword>
<dbReference type="Pfam" id="PF00067">
    <property type="entry name" value="p450"/>
    <property type="match status" value="1"/>
</dbReference>
<dbReference type="InterPro" id="IPR002401">
    <property type="entry name" value="Cyt_P450_E_grp-I"/>
</dbReference>
<keyword evidence="5 11" id="KW-1133">Transmembrane helix</keyword>
<reference evidence="12 13" key="1">
    <citation type="journal article" date="2018" name="PLoS Genet.">
        <title>Population sequencing reveals clonal diversity and ancestral inbreeding in the grapevine cultivar Chardonnay.</title>
        <authorList>
            <person name="Roach M.J."/>
            <person name="Johnson D.L."/>
            <person name="Bohlmann J."/>
            <person name="van Vuuren H.J."/>
            <person name="Jones S.J."/>
            <person name="Pretorius I.S."/>
            <person name="Schmidt S.A."/>
            <person name="Borneman A.R."/>
        </authorList>
    </citation>
    <scope>NUCLEOTIDE SEQUENCE [LARGE SCALE GENOMIC DNA]</scope>
    <source>
        <strain evidence="13">cv. Chardonnay</strain>
        <tissue evidence="12">Leaf</tissue>
    </source>
</reference>
<feature type="binding site" description="axial binding residue" evidence="9">
    <location>
        <position position="472"/>
    </location>
    <ligand>
        <name>heme</name>
        <dbReference type="ChEBI" id="CHEBI:30413"/>
    </ligand>
    <ligandPart>
        <name>Fe</name>
        <dbReference type="ChEBI" id="CHEBI:18248"/>
    </ligandPart>
</feature>
<dbReference type="GO" id="GO:0004497">
    <property type="term" value="F:monooxygenase activity"/>
    <property type="evidence" value="ECO:0007669"/>
    <property type="project" value="UniProtKB-KW"/>
</dbReference>
<comment type="subcellular location">
    <subcellularLocation>
        <location evidence="1">Membrane</location>
        <topology evidence="1">Single-pass membrane protein</topology>
    </subcellularLocation>
</comment>
<dbReference type="InterPro" id="IPR036396">
    <property type="entry name" value="Cyt_P450_sf"/>
</dbReference>
<dbReference type="GO" id="GO:0005506">
    <property type="term" value="F:iron ion binding"/>
    <property type="evidence" value="ECO:0007669"/>
    <property type="project" value="InterPro"/>
</dbReference>
<evidence type="ECO:0000256" key="8">
    <source>
        <dbReference type="ARBA" id="ARBA00023136"/>
    </source>
</evidence>
<sequence>MDSHDYINTLRNHADSQHPVMASPLQSLLTFPSLFFLLFSLFLFIIFLRKLSRKLPYPPGPKGLPIIGNMLMMNQLTHRGLANLSKVYGGLLHMKMGVLHLVVVSTPEMAREVLQVQDSVFSNRPARAAIKYLTYDRADMAFAQYGPSWRQMRKICVMKLFSRKRAESWASVREEVDSTLQSIAKRGGSAVNIGELALDLTKNITYRAAFGSSSREKQKEFVKILQEFSRLFGAFNFADFIPWLGWIQGKEFTKRLVKARGSLDEFIDKIIDDHIEKRKKQNNSGDESESEAELDIVDELMEFYSKDVAAEDLNSSIKFTRDDIKAIIMDVMFGGTETVASAIEWAMAELMKSPDDLKKLQQELIDVVGLNRRLHESDLEKLTYLKCCIKETLRLHPPIPVLLHETAEDSVVAGYSVPARSDVMINAWAINRDKTAWEDPETFKPERFLKDAPDFKGSHFEFIPFGSGRRSCPGMQLGLYGLDLAVGHLVHCFSWELPDGMKASDLDMSDVFGLTAPRAIQLIAVPTYRLQCLLLE</sequence>
<comment type="caution">
    <text evidence="12">The sequence shown here is derived from an EMBL/GenBank/DDBJ whole genome shotgun (WGS) entry which is preliminary data.</text>
</comment>